<organism evidence="2 3">
    <name type="scientific">Cylicostephanus goldi</name>
    <name type="common">Nematode worm</name>
    <dbReference type="NCBI Taxonomy" id="71465"/>
    <lineage>
        <taxon>Eukaryota</taxon>
        <taxon>Metazoa</taxon>
        <taxon>Ecdysozoa</taxon>
        <taxon>Nematoda</taxon>
        <taxon>Chromadorea</taxon>
        <taxon>Rhabditida</taxon>
        <taxon>Rhabditina</taxon>
        <taxon>Rhabditomorpha</taxon>
        <taxon>Strongyloidea</taxon>
        <taxon>Strongylidae</taxon>
        <taxon>Cylicostephanus</taxon>
    </lineage>
</organism>
<dbReference type="Gene3D" id="2.60.40.3770">
    <property type="match status" value="1"/>
</dbReference>
<evidence type="ECO:0008006" key="4">
    <source>
        <dbReference type="Google" id="ProtNLM"/>
    </source>
</evidence>
<dbReference type="EMBL" id="UYRV01028904">
    <property type="protein sequence ID" value="VDK82924.1"/>
    <property type="molecule type" value="Genomic_DNA"/>
</dbReference>
<evidence type="ECO:0000256" key="1">
    <source>
        <dbReference type="SAM" id="Phobius"/>
    </source>
</evidence>
<reference evidence="2 3" key="1">
    <citation type="submission" date="2018-11" db="EMBL/GenBank/DDBJ databases">
        <authorList>
            <consortium name="Pathogen Informatics"/>
        </authorList>
    </citation>
    <scope>NUCLEOTIDE SEQUENCE [LARGE SCALE GENOMIC DNA]</scope>
</reference>
<protein>
    <recommendedName>
        <fullName evidence="4">Phlebovirus glycoprotein G2 fusion domain-containing protein</fullName>
    </recommendedName>
</protein>
<proteinExistence type="predicted"/>
<sequence length="208" mass="22857">MDSLDTRLPLHNSEFSLEAEGNSITVVSHTSVAEFSLSTETKWKTATVIVPTKCEIYASEAKGCYNCLQGAKLVFTCTSKIRTITEVACTDHHYTIDCGPKPINTTVVINSKTANYAAHCSTQCGLQKHDLQISGLLYYHSIWKDDVERASIENANYVDLINIPDLSNIAQVMFHYWTTSLTAAAVVALSVAATLIFGPALFRKCLPF</sequence>
<keyword evidence="1" id="KW-1133">Transmembrane helix</keyword>
<dbReference type="AlphaFoldDB" id="A0A3P6UXD7"/>
<dbReference type="OrthoDB" id="5825988at2759"/>
<name>A0A3P6UXD7_CYLGO</name>
<evidence type="ECO:0000313" key="2">
    <source>
        <dbReference type="EMBL" id="VDK82924.1"/>
    </source>
</evidence>
<keyword evidence="1" id="KW-0472">Membrane</keyword>
<keyword evidence="3" id="KW-1185">Reference proteome</keyword>
<accession>A0A3P6UXD7</accession>
<feature type="transmembrane region" description="Helical" evidence="1">
    <location>
        <begin position="174"/>
        <end position="202"/>
    </location>
</feature>
<evidence type="ECO:0000313" key="3">
    <source>
        <dbReference type="Proteomes" id="UP000271889"/>
    </source>
</evidence>
<dbReference type="Proteomes" id="UP000271889">
    <property type="component" value="Unassembled WGS sequence"/>
</dbReference>
<gene>
    <name evidence="2" type="ORF">CGOC_LOCUS8044</name>
</gene>
<keyword evidence="1" id="KW-0812">Transmembrane</keyword>